<comment type="caution">
    <text evidence="1">Lacks conserved residue(s) required for the propagation of feature annotation.</text>
</comment>
<accession>A0ABX1GVZ7</accession>
<keyword evidence="1" id="KW-0223">Dioxygenase</keyword>
<comment type="caution">
    <text evidence="2">The sequence shown here is derived from an EMBL/GenBank/DDBJ whole genome shotgun (WGS) entry which is preliminary data.</text>
</comment>
<keyword evidence="1" id="KW-0812">Transmembrane</keyword>
<keyword evidence="3" id="KW-1185">Reference proteome</keyword>
<keyword evidence="1" id="KW-1003">Cell membrane</keyword>
<evidence type="ECO:0000256" key="1">
    <source>
        <dbReference type="HAMAP-Rule" id="MF_02093"/>
    </source>
</evidence>
<sequence length="291" mass="34044">MKNWLIVITFFSLWLSTQFSEQVQDYMAYGLILTFGVLHGANDIFIASRLKSKNQRIRKILLPYIVVVILVSLLFLVSKSLALLFFVCISAYHFGEQHFKSNLVKELWWEIILFFAYGFSILFMIFYLRINEVSSIIYEITSLTLSPKVYLVVFVMSLGVFLILFTVMVKNRLLRVDVFRELFMFVVFAIVFKTASLSWAFAIYFIFWHSIPSLNDQMVFLYGNSDRLSILKYLKTSWLYWGISILGLAILYFILREKVDYFITILLYVLAAITFPHVIVMSKVENAKNSP</sequence>
<organism evidence="2 3">
    <name type="scientific">Croceivirga thetidis</name>
    <dbReference type="NCBI Taxonomy" id="2721623"/>
    <lineage>
        <taxon>Bacteria</taxon>
        <taxon>Pseudomonadati</taxon>
        <taxon>Bacteroidota</taxon>
        <taxon>Flavobacteriia</taxon>
        <taxon>Flavobacteriales</taxon>
        <taxon>Flavobacteriaceae</taxon>
        <taxon>Croceivirga</taxon>
    </lineage>
</organism>
<dbReference type="Pfam" id="PF15461">
    <property type="entry name" value="BCD"/>
    <property type="match status" value="1"/>
</dbReference>
<protein>
    <recommendedName>
        <fullName evidence="1">Probable beta-carotene 15,15'-dioxygenase</fullName>
        <ecNumber evidence="1">1.13.11.63</ecNumber>
    </recommendedName>
</protein>
<proteinExistence type="inferred from homology"/>
<keyword evidence="1" id="KW-0408">Iron</keyword>
<dbReference type="RefSeq" id="WP_168553332.1">
    <property type="nucleotide sequence ID" value="NZ_JAAWWL010000002.1"/>
</dbReference>
<keyword evidence="1" id="KW-1133">Transmembrane helix</keyword>
<dbReference type="EC" id="1.13.11.63" evidence="1"/>
<evidence type="ECO:0000313" key="3">
    <source>
        <dbReference type="Proteomes" id="UP000718451"/>
    </source>
</evidence>
<keyword evidence="1" id="KW-0479">Metal-binding</keyword>
<feature type="transmembrane region" description="Helical" evidence="1">
    <location>
        <begin position="182"/>
        <end position="208"/>
    </location>
</feature>
<feature type="transmembrane region" description="Helical" evidence="1">
    <location>
        <begin position="107"/>
        <end position="128"/>
    </location>
</feature>
<gene>
    <name evidence="2" type="ORF">HCU67_14615</name>
</gene>
<comment type="cofactor">
    <cofactor evidence="1">
        <name>Fe(2+)</name>
        <dbReference type="ChEBI" id="CHEBI:29033"/>
    </cofactor>
</comment>
<comment type="function">
    <text evidence="1">Catalyzes the cleavage of beta-carotene at its central double bond (15,15') to yield two molecules of all-trans-retinal.</text>
</comment>
<keyword evidence="1" id="KW-0472">Membrane</keyword>
<feature type="transmembrane region" description="Helical" evidence="1">
    <location>
        <begin position="149"/>
        <end position="170"/>
    </location>
</feature>
<dbReference type="NCBIfam" id="TIGR03753">
    <property type="entry name" value="blh_monoox"/>
    <property type="match status" value="1"/>
</dbReference>
<comment type="subcellular location">
    <subcellularLocation>
        <location evidence="1">Cell membrane</location>
        <topology evidence="1">Multi-pass membrane protein</topology>
    </subcellularLocation>
</comment>
<feature type="transmembrane region" description="Helical" evidence="1">
    <location>
        <begin position="238"/>
        <end position="255"/>
    </location>
</feature>
<comment type="catalytic activity">
    <reaction evidence="1">
        <text>all-trans-beta-carotene + O2 = 2 all-trans-retinal</text>
        <dbReference type="Rhea" id="RHEA:32887"/>
        <dbReference type="ChEBI" id="CHEBI:15379"/>
        <dbReference type="ChEBI" id="CHEBI:17579"/>
        <dbReference type="ChEBI" id="CHEBI:17898"/>
        <dbReference type="EC" id="1.13.11.63"/>
    </reaction>
</comment>
<keyword evidence="1 2" id="KW-0560">Oxidoreductase</keyword>
<feature type="transmembrane region" description="Helical" evidence="1">
    <location>
        <begin position="261"/>
        <end position="280"/>
    </location>
</feature>
<reference evidence="2 3" key="1">
    <citation type="submission" date="2020-04" db="EMBL/GenBank/DDBJ databases">
        <authorList>
            <person name="Yoon J."/>
        </authorList>
    </citation>
    <scope>NUCLEOTIDE SEQUENCE [LARGE SCALE GENOMIC DNA]</scope>
    <source>
        <strain evidence="2 3">DJ-13</strain>
    </source>
</reference>
<dbReference type="EMBL" id="JAAWWL010000002">
    <property type="protein sequence ID" value="NKI33186.1"/>
    <property type="molecule type" value="Genomic_DNA"/>
</dbReference>
<evidence type="ECO:0000313" key="2">
    <source>
        <dbReference type="EMBL" id="NKI33186.1"/>
    </source>
</evidence>
<name>A0ABX1GVZ7_9FLAO</name>
<feature type="transmembrane region" description="Helical" evidence="1">
    <location>
        <begin position="30"/>
        <end position="50"/>
    </location>
</feature>
<dbReference type="InterPro" id="IPR022270">
    <property type="entry name" value="Blh_diox"/>
</dbReference>
<dbReference type="GO" id="GO:0003834">
    <property type="term" value="F:beta-carotene 15,15'-dioxygenase activity"/>
    <property type="evidence" value="ECO:0007669"/>
    <property type="project" value="UniProtKB-EC"/>
</dbReference>
<feature type="transmembrane region" description="Helical" evidence="1">
    <location>
        <begin position="62"/>
        <end position="95"/>
    </location>
</feature>
<comment type="similarity">
    <text evidence="1">Belongs to the Brp/Blh beta-carotene diooxygenase family.</text>
</comment>
<dbReference type="Proteomes" id="UP000718451">
    <property type="component" value="Unassembled WGS sequence"/>
</dbReference>
<dbReference type="HAMAP" id="MF_02093">
    <property type="entry name" value="Beta_carotene_diox"/>
    <property type="match status" value="1"/>
</dbReference>